<accession>A0A2M7G6J5</accession>
<protein>
    <submittedName>
        <fullName evidence="2">Nucleic acid-binding protein</fullName>
    </submittedName>
</protein>
<evidence type="ECO:0000313" key="2">
    <source>
        <dbReference type="EMBL" id="PIW17645.1"/>
    </source>
</evidence>
<dbReference type="PANTHER" id="PTHR42188:SF1">
    <property type="entry name" value="23S RRNA-SPECIFIC ENDONUCLEASE VAPC20"/>
    <property type="match status" value="1"/>
</dbReference>
<name>A0A2M7G6J5_9BACT</name>
<dbReference type="PANTHER" id="PTHR42188">
    <property type="entry name" value="23S RRNA-SPECIFIC ENDONUCLEASE VAPC20"/>
    <property type="match status" value="1"/>
</dbReference>
<evidence type="ECO:0000259" key="1">
    <source>
        <dbReference type="Pfam" id="PF01850"/>
    </source>
</evidence>
<dbReference type="InterPro" id="IPR002716">
    <property type="entry name" value="PIN_dom"/>
</dbReference>
<dbReference type="SUPFAM" id="SSF88723">
    <property type="entry name" value="PIN domain-like"/>
    <property type="match status" value="1"/>
</dbReference>
<gene>
    <name evidence="2" type="ORF">COW36_07835</name>
</gene>
<dbReference type="Proteomes" id="UP000231019">
    <property type="component" value="Unassembled WGS sequence"/>
</dbReference>
<dbReference type="InterPro" id="IPR039018">
    <property type="entry name" value="VapC20-like"/>
</dbReference>
<dbReference type="Pfam" id="PF01850">
    <property type="entry name" value="PIN"/>
    <property type="match status" value="1"/>
</dbReference>
<reference evidence="2 3" key="1">
    <citation type="submission" date="2017-09" db="EMBL/GenBank/DDBJ databases">
        <title>Depth-based differentiation of microbial function through sediment-hosted aquifers and enrichment of novel symbionts in the deep terrestrial subsurface.</title>
        <authorList>
            <person name="Probst A.J."/>
            <person name="Ladd B."/>
            <person name="Jarett J.K."/>
            <person name="Geller-Mcgrath D.E."/>
            <person name="Sieber C.M."/>
            <person name="Emerson J.B."/>
            <person name="Anantharaman K."/>
            <person name="Thomas B.C."/>
            <person name="Malmstrom R."/>
            <person name="Stieglmeier M."/>
            <person name="Klingl A."/>
            <person name="Woyke T."/>
            <person name="Ryan C.M."/>
            <person name="Banfield J.F."/>
        </authorList>
    </citation>
    <scope>NUCLEOTIDE SEQUENCE [LARGE SCALE GENOMIC DNA]</scope>
    <source>
        <strain evidence="2">CG17_big_fil_post_rev_8_21_14_2_50_48_46</strain>
    </source>
</reference>
<dbReference type="Gene3D" id="3.40.50.1010">
    <property type="entry name" value="5'-nuclease"/>
    <property type="match status" value="1"/>
</dbReference>
<evidence type="ECO:0000313" key="3">
    <source>
        <dbReference type="Proteomes" id="UP000231019"/>
    </source>
</evidence>
<dbReference type="InterPro" id="IPR029060">
    <property type="entry name" value="PIN-like_dom_sf"/>
</dbReference>
<organism evidence="2 3">
    <name type="scientific">bacterium (Candidatus Blackallbacteria) CG17_big_fil_post_rev_8_21_14_2_50_48_46</name>
    <dbReference type="NCBI Taxonomy" id="2014261"/>
    <lineage>
        <taxon>Bacteria</taxon>
        <taxon>Candidatus Blackallbacteria</taxon>
    </lineage>
</organism>
<dbReference type="GO" id="GO:0004521">
    <property type="term" value="F:RNA endonuclease activity"/>
    <property type="evidence" value="ECO:0007669"/>
    <property type="project" value="InterPro"/>
</dbReference>
<dbReference type="EMBL" id="PFFQ01000022">
    <property type="protein sequence ID" value="PIW17645.1"/>
    <property type="molecule type" value="Genomic_DNA"/>
</dbReference>
<dbReference type="GO" id="GO:0016075">
    <property type="term" value="P:rRNA catabolic process"/>
    <property type="evidence" value="ECO:0007669"/>
    <property type="project" value="TreeGrafter"/>
</dbReference>
<feature type="domain" description="PIN" evidence="1">
    <location>
        <begin position="5"/>
        <end position="131"/>
    </location>
</feature>
<comment type="caution">
    <text evidence="2">The sequence shown here is derived from an EMBL/GenBank/DDBJ whole genome shotgun (WGS) entry which is preliminary data.</text>
</comment>
<sequence length="135" mass="15360">MSVLFLDTGYMIALEIASDQNHQTALNHWKNLVSGQPTLVTTSYVFDEIVTFFNSRGFHSKAVEIGNNLLSSPSINLIQVEEPLFQKAWLYFQKHHDKGYSLTDCLSFLVMEDLNIETALSFDKHFSQAGFQKLP</sequence>
<dbReference type="AlphaFoldDB" id="A0A2M7G6J5"/>
<proteinExistence type="predicted"/>